<dbReference type="InterPro" id="IPR050810">
    <property type="entry name" value="Bact_Secretion_Sys_Channel"/>
</dbReference>
<name>A0A848AWV3_9BACT</name>
<evidence type="ECO:0000256" key="4">
    <source>
        <dbReference type="RuleBase" id="RU004003"/>
    </source>
</evidence>
<gene>
    <name evidence="6" type="ORF">HF882_05370</name>
</gene>
<evidence type="ECO:0000256" key="2">
    <source>
        <dbReference type="ARBA" id="ARBA00022729"/>
    </source>
</evidence>
<accession>A0A848AWV3</accession>
<dbReference type="PANTHER" id="PTHR30332">
    <property type="entry name" value="PROBABLE GENERAL SECRETION PATHWAY PROTEIN D"/>
    <property type="match status" value="1"/>
</dbReference>
<feature type="domain" description="Type II/III secretion system secretin-like" evidence="5">
    <location>
        <begin position="621"/>
        <end position="831"/>
    </location>
</feature>
<comment type="subcellular location">
    <subcellularLocation>
        <location evidence="1">Membrane</location>
    </subcellularLocation>
</comment>
<organism evidence="6 7">
    <name type="scientific">Victivallis vadensis</name>
    <dbReference type="NCBI Taxonomy" id="172901"/>
    <lineage>
        <taxon>Bacteria</taxon>
        <taxon>Pseudomonadati</taxon>
        <taxon>Lentisphaerota</taxon>
        <taxon>Lentisphaeria</taxon>
        <taxon>Victivallales</taxon>
        <taxon>Victivallaceae</taxon>
        <taxon>Victivallis</taxon>
    </lineage>
</organism>
<comment type="similarity">
    <text evidence="4">Belongs to the bacterial secretin family.</text>
</comment>
<evidence type="ECO:0000256" key="3">
    <source>
        <dbReference type="ARBA" id="ARBA00023136"/>
    </source>
</evidence>
<dbReference type="EMBL" id="JABAEW010000007">
    <property type="protein sequence ID" value="NMD86010.1"/>
    <property type="molecule type" value="Genomic_DNA"/>
</dbReference>
<dbReference type="InterPro" id="IPR011990">
    <property type="entry name" value="TPR-like_helical_dom_sf"/>
</dbReference>
<reference evidence="6 7" key="1">
    <citation type="submission" date="2020-04" db="EMBL/GenBank/DDBJ databases">
        <authorList>
            <person name="Hitch T.C.A."/>
            <person name="Wylensek D."/>
            <person name="Clavel T."/>
        </authorList>
    </citation>
    <scope>NUCLEOTIDE SEQUENCE [LARGE SCALE GENOMIC DNA]</scope>
    <source>
        <strain evidence="6 7">COR2-253-APC-1A</strain>
    </source>
</reference>
<dbReference type="RefSeq" id="WP_168961894.1">
    <property type="nucleotide sequence ID" value="NZ_JABAEW010000007.1"/>
</dbReference>
<dbReference type="GO" id="GO:0016020">
    <property type="term" value="C:membrane"/>
    <property type="evidence" value="ECO:0007669"/>
    <property type="project" value="UniProtKB-SubCell"/>
</dbReference>
<sequence length="851" mass="93490">MEISNRKLLSRGVVAIGLVVAVSGVPGEGVAGERPDLSPVTWGAEANPLTEQKISTADKQFALQDELLGKARKFRSEEKFKEAVELYEQIMESLNGLEGSLADTRRETFGRELAETRRAWADNLIARAYSAMSDKRYNDALAFATEIRTVDPALQAKAEAMIEEFQKKRRNAEVQRDVSLETAAPSHASDKAKISLLLREAQVFYDNNKFDEARNRAEQVFLIDPYDVDAIALLNKIYRQLYSYGLARHEADTAGMVAYSDWSWAEPVFSATLSQGPTDSIQKQASNQGVYAKMERIVFPTIVFDDADIMAVIRFLNNRSKTFDPDKEGVNIATGMNSKTIEQLGRVTMNFTRIPMSEVLRYICQDTGLKYRIDGDNVFIGPEVDEMQVRNFQIRGDLISSITDGADAAGDGMDMGGGPMGGAPAGAAGGGGAGAGAELGVAGGATDAKTFLTDASAGQVRKRVTEAALKKYFGDRGVMFFDGSSISYDKRSGRLSVKNTPENLRRLDELIRQLDAIEKPLIMVEIKGIEVSEEDLQELGFDWSMSAIGSVKTDAAGKMTSGWRFGQGGGQANPATRTVREGITGVNTALIDGWNFFPSLFGNVHPFGSDVPLNISLTINALSRNTRTETLAAPKVMTSNDRMASVRMVKSYQFPEDWDAYEIEDDDGNYTITAPVPSFGDETDIGIIFDVTPKVNADNYTITLEVNPTVTNYIGRDEYNIEVKGILSEYVPATYSPGGDLIKRGGWEQTPTVNRFNVWKPIISRRNVKVNVNVYDGETIVLGGMIDATTTTRTDKWPILGDLPLVGRFFQSQSENITRNNLLLFVTTRLVGNDGVPIRRNRALGAPDFNR</sequence>
<evidence type="ECO:0000259" key="5">
    <source>
        <dbReference type="Pfam" id="PF00263"/>
    </source>
</evidence>
<proteinExistence type="inferred from homology"/>
<protein>
    <recommendedName>
        <fullName evidence="5">Type II/III secretion system secretin-like domain-containing protein</fullName>
    </recommendedName>
</protein>
<dbReference type="GO" id="GO:0009306">
    <property type="term" value="P:protein secretion"/>
    <property type="evidence" value="ECO:0007669"/>
    <property type="project" value="InterPro"/>
</dbReference>
<evidence type="ECO:0000256" key="1">
    <source>
        <dbReference type="ARBA" id="ARBA00004370"/>
    </source>
</evidence>
<evidence type="ECO:0000313" key="6">
    <source>
        <dbReference type="EMBL" id="NMD86010.1"/>
    </source>
</evidence>
<evidence type="ECO:0000313" key="7">
    <source>
        <dbReference type="Proteomes" id="UP000576225"/>
    </source>
</evidence>
<keyword evidence="2" id="KW-0732">Signal</keyword>
<dbReference type="SUPFAM" id="SSF48452">
    <property type="entry name" value="TPR-like"/>
    <property type="match status" value="1"/>
</dbReference>
<dbReference type="Gene3D" id="1.25.40.10">
    <property type="entry name" value="Tetratricopeptide repeat domain"/>
    <property type="match status" value="1"/>
</dbReference>
<keyword evidence="3" id="KW-0472">Membrane</keyword>
<dbReference type="Proteomes" id="UP000576225">
    <property type="component" value="Unassembled WGS sequence"/>
</dbReference>
<dbReference type="InterPro" id="IPR004846">
    <property type="entry name" value="T2SS/T3SS_dom"/>
</dbReference>
<dbReference type="Pfam" id="PF00263">
    <property type="entry name" value="Secretin"/>
    <property type="match status" value="1"/>
</dbReference>
<comment type="caution">
    <text evidence="6">The sequence shown here is derived from an EMBL/GenBank/DDBJ whole genome shotgun (WGS) entry which is preliminary data.</text>
</comment>
<dbReference type="AlphaFoldDB" id="A0A848AWV3"/>
<dbReference type="PANTHER" id="PTHR30332:SF24">
    <property type="entry name" value="SECRETIN GSPD-RELATED"/>
    <property type="match status" value="1"/>
</dbReference>
<dbReference type="GO" id="GO:0015627">
    <property type="term" value="C:type II protein secretion system complex"/>
    <property type="evidence" value="ECO:0007669"/>
    <property type="project" value="TreeGrafter"/>
</dbReference>